<evidence type="ECO:0000313" key="3">
    <source>
        <dbReference type="EMBL" id="PMD45992.1"/>
    </source>
</evidence>
<dbReference type="PANTHER" id="PTHR38886:SF1">
    <property type="entry name" value="NACHT-NTPASE AND P-LOOP NTPASES N-TERMINAL DOMAIN-CONTAINING PROTEIN"/>
    <property type="match status" value="1"/>
</dbReference>
<accession>A0A2J6S5E9</accession>
<organism evidence="3 4">
    <name type="scientific">Hyaloscypha variabilis (strain UAMH 11265 / GT02V1 / F)</name>
    <name type="common">Meliniomyces variabilis</name>
    <dbReference type="NCBI Taxonomy" id="1149755"/>
    <lineage>
        <taxon>Eukaryota</taxon>
        <taxon>Fungi</taxon>
        <taxon>Dikarya</taxon>
        <taxon>Ascomycota</taxon>
        <taxon>Pezizomycotina</taxon>
        <taxon>Leotiomycetes</taxon>
        <taxon>Helotiales</taxon>
        <taxon>Hyaloscyphaceae</taxon>
        <taxon>Hyaloscypha</taxon>
        <taxon>Hyaloscypha variabilis</taxon>
    </lineage>
</organism>
<dbReference type="Pfam" id="PF22893">
    <property type="entry name" value="ULD_2"/>
    <property type="match status" value="1"/>
</dbReference>
<sequence>MSRITFGSVGDIIAVGQIALNLAQALSDSRRSESEYRALMGELKAFDHGLLQVVALWQNYEDSPALTEMGIITKDIVKEFREMMLAFRLKVDKRYGASLGAGSSGNWAKDAAKKVGWLKEKEDILELRRKLQAANNTITILVLAAMGKSNKLESAAQTVRVQFVHELLKESIKLAEEHTTLLKLMDEKLDTQARTSDMILATVKSGVMYLNQVHTIVIDVKNFLSLLQSHMLGQQAISRTIGGCWQQAPVTLEDALGFVVPIPLELVNSWDMLDTIIAKRFEKHPSHGKIQRREFAIEEDSTGRELSRMTELTMCLIPGQKIDMSVIFNEMSAGNHCPGCKAKSEASSETRNQCKSCNKWFQRVVKIEEVEETVEVPRLSDQQSQPHNAARRSTSPIIGPEDFHRVKLVTKQPLLANLSLDTQAEDKVGRARKEVDENPEETQSKPAQAQLTDPSFARIFQYTVGGSDELVDPATEKMLREAILFSSIN</sequence>
<feature type="compositionally biased region" description="Polar residues" evidence="1">
    <location>
        <begin position="380"/>
        <end position="396"/>
    </location>
</feature>
<evidence type="ECO:0000256" key="1">
    <source>
        <dbReference type="SAM" id="MobiDB-lite"/>
    </source>
</evidence>
<dbReference type="EMBL" id="KZ613939">
    <property type="protein sequence ID" value="PMD45992.1"/>
    <property type="molecule type" value="Genomic_DNA"/>
</dbReference>
<proteinExistence type="predicted"/>
<gene>
    <name evidence="3" type="ORF">L207DRAFT_561450</name>
</gene>
<evidence type="ECO:0000259" key="2">
    <source>
        <dbReference type="Pfam" id="PF22893"/>
    </source>
</evidence>
<keyword evidence="4" id="KW-1185">Reference proteome</keyword>
<name>A0A2J6S5E9_HYAVF</name>
<dbReference type="OrthoDB" id="3045089at2759"/>
<dbReference type="AlphaFoldDB" id="A0A2J6S5E9"/>
<dbReference type="Proteomes" id="UP000235786">
    <property type="component" value="Unassembled WGS sequence"/>
</dbReference>
<feature type="compositionally biased region" description="Basic and acidic residues" evidence="1">
    <location>
        <begin position="425"/>
        <end position="436"/>
    </location>
</feature>
<dbReference type="InterPro" id="IPR054464">
    <property type="entry name" value="ULD_fung"/>
</dbReference>
<dbReference type="PANTHER" id="PTHR38886">
    <property type="entry name" value="SESA DOMAIN-CONTAINING PROTEIN"/>
    <property type="match status" value="1"/>
</dbReference>
<evidence type="ECO:0000313" key="4">
    <source>
        <dbReference type="Proteomes" id="UP000235786"/>
    </source>
</evidence>
<feature type="domain" description="Ubiquitin-like" evidence="2">
    <location>
        <begin position="246"/>
        <end position="328"/>
    </location>
</feature>
<protein>
    <recommendedName>
        <fullName evidence="2">Ubiquitin-like domain-containing protein</fullName>
    </recommendedName>
</protein>
<reference evidence="3 4" key="1">
    <citation type="submission" date="2016-04" db="EMBL/GenBank/DDBJ databases">
        <title>A degradative enzymes factory behind the ericoid mycorrhizal symbiosis.</title>
        <authorList>
            <consortium name="DOE Joint Genome Institute"/>
            <person name="Martino E."/>
            <person name="Morin E."/>
            <person name="Grelet G."/>
            <person name="Kuo A."/>
            <person name="Kohler A."/>
            <person name="Daghino S."/>
            <person name="Barry K."/>
            <person name="Choi C."/>
            <person name="Cichocki N."/>
            <person name="Clum A."/>
            <person name="Copeland A."/>
            <person name="Hainaut M."/>
            <person name="Haridas S."/>
            <person name="Labutti K."/>
            <person name="Lindquist E."/>
            <person name="Lipzen A."/>
            <person name="Khouja H.-R."/>
            <person name="Murat C."/>
            <person name="Ohm R."/>
            <person name="Olson A."/>
            <person name="Spatafora J."/>
            <person name="Veneault-Fourrey C."/>
            <person name="Henrissat B."/>
            <person name="Grigoriev I."/>
            <person name="Martin F."/>
            <person name="Perotto S."/>
        </authorList>
    </citation>
    <scope>NUCLEOTIDE SEQUENCE [LARGE SCALE GENOMIC DNA]</scope>
    <source>
        <strain evidence="3 4">F</strain>
    </source>
</reference>
<feature type="region of interest" description="Disordered" evidence="1">
    <location>
        <begin position="425"/>
        <end position="450"/>
    </location>
</feature>
<feature type="region of interest" description="Disordered" evidence="1">
    <location>
        <begin position="377"/>
        <end position="397"/>
    </location>
</feature>
<dbReference type="STRING" id="1149755.A0A2J6S5E9"/>